<dbReference type="Pfam" id="PF13400">
    <property type="entry name" value="Tad"/>
    <property type="match status" value="1"/>
</dbReference>
<dbReference type="Proteomes" id="UP000809431">
    <property type="component" value="Unassembled WGS sequence"/>
</dbReference>
<dbReference type="EMBL" id="JAESND010000003">
    <property type="protein sequence ID" value="MBM3115857.1"/>
    <property type="molecule type" value="Genomic_DNA"/>
</dbReference>
<feature type="domain" description="Putative Flp pilus-assembly TadG-like N-terminal" evidence="1">
    <location>
        <begin position="6"/>
        <end position="51"/>
    </location>
</feature>
<evidence type="ECO:0000259" key="1">
    <source>
        <dbReference type="Pfam" id="PF13400"/>
    </source>
</evidence>
<sequence>MKRQRGSIAIAMGGILLLGIVALGALDIGRLYVERRQLQSIADFAATSAAQYMSVAPLTAAQSSAAQNGLVAPRTLSCFTGRWASTSPNTLSSPAACTASPAASGSNAVRIVASNPAFTMLFLPGTQAVQAEAIAMPAQPYASFMLGSALLELDTSAAALANLNSVLTGLGVTIPLTLADNNALVASQLKIGSLMTQVGAASMDQLLATTLTYNQFQTAVVNAMTMDGQSGATLNAANKLISASLGSTAVKIGDLLNLALLDASSAVQLRAGDLLMSGLQLAQKNKGVAVLGVNIGVGIIKLASINATLVKPAVYAAGRPGYKPDGTPYTKAVGNQSTLQVQALSLLGITVLNISVAVAPATATLTKVRCNGNKTDVELAVTTSGAQVCTWLLGLPVCTPIAAGAGTVDFTVAQDGSIAAPNPAKVGASQLLGIPLPGVDAILLGLLEALGVKLGIAEVKLISAKCANTVANITF</sequence>
<comment type="caution">
    <text evidence="2">The sequence shown here is derived from an EMBL/GenBank/DDBJ whole genome shotgun (WGS) entry which is preliminary data.</text>
</comment>
<dbReference type="InterPro" id="IPR028087">
    <property type="entry name" value="Tad_N"/>
</dbReference>
<organism evidence="2 3">
    <name type="scientific">Jeongeupia naejangsanensis</name>
    <dbReference type="NCBI Taxonomy" id="613195"/>
    <lineage>
        <taxon>Bacteria</taxon>
        <taxon>Pseudomonadati</taxon>
        <taxon>Pseudomonadota</taxon>
        <taxon>Betaproteobacteria</taxon>
        <taxon>Neisseriales</taxon>
        <taxon>Chitinibacteraceae</taxon>
        <taxon>Jeongeupia</taxon>
    </lineage>
</organism>
<evidence type="ECO:0000313" key="2">
    <source>
        <dbReference type="EMBL" id="MBM3115857.1"/>
    </source>
</evidence>
<protein>
    <recommendedName>
        <fullName evidence="1">Putative Flp pilus-assembly TadG-like N-terminal domain-containing protein</fullName>
    </recommendedName>
</protein>
<keyword evidence="3" id="KW-1185">Reference proteome</keyword>
<dbReference type="RefSeq" id="WP_203537760.1">
    <property type="nucleotide sequence ID" value="NZ_JAESND010000003.1"/>
</dbReference>
<gene>
    <name evidence="2" type="ORF">JMJ54_08440</name>
</gene>
<reference evidence="2 3" key="1">
    <citation type="submission" date="2021-01" db="EMBL/GenBank/DDBJ databases">
        <title>Draft Genome Sequence and Polyhydroxyalkanoate Biosynthetic Potential of Jeongeupia naejangsanensis Type Strain DSM 24253.</title>
        <authorList>
            <person name="Turrini P."/>
            <person name="Artuso I."/>
            <person name="Lugli G.A."/>
            <person name="Frangipani E."/>
            <person name="Ventura M."/>
            <person name="Visca P."/>
        </authorList>
    </citation>
    <scope>NUCLEOTIDE SEQUENCE [LARGE SCALE GENOMIC DNA]</scope>
    <source>
        <strain evidence="2 3">DSM 24253</strain>
    </source>
</reference>
<evidence type="ECO:0000313" key="3">
    <source>
        <dbReference type="Proteomes" id="UP000809431"/>
    </source>
</evidence>
<accession>A0ABS2BJS0</accession>
<proteinExistence type="predicted"/>
<name>A0ABS2BJS0_9NEIS</name>